<dbReference type="PANTHER" id="PTHR24321:SF8">
    <property type="entry name" value="ESTRADIOL 17-BETA-DEHYDROGENASE 8-RELATED"/>
    <property type="match status" value="1"/>
</dbReference>
<dbReference type="AlphaFoldDB" id="A0AAI9XCY0"/>
<accession>A0AAI9XCY0</accession>
<reference evidence="4" key="2">
    <citation type="journal article" date="2016" name="Fungal Biol.">
        <title>Ochratoxin A production by Penicillium thymicola.</title>
        <authorList>
            <person name="Nguyen H.D.T."/>
            <person name="McMullin D.R."/>
            <person name="Ponomareva E."/>
            <person name="Riley R."/>
            <person name="Pomraning K.R."/>
            <person name="Baker S.E."/>
            <person name="Seifert K.A."/>
        </authorList>
    </citation>
    <scope>NUCLEOTIDE SEQUENCE</scope>
    <source>
        <strain evidence="4">DAOM 180753</strain>
    </source>
</reference>
<dbReference type="SUPFAM" id="SSF51735">
    <property type="entry name" value="NAD(P)-binding Rossmann-fold domains"/>
    <property type="match status" value="1"/>
</dbReference>
<gene>
    <name evidence="4" type="ORF">VN97_g523</name>
</gene>
<dbReference type="PANTHER" id="PTHR24321">
    <property type="entry name" value="DEHYDROGENASES, SHORT CHAIN"/>
    <property type="match status" value="1"/>
</dbReference>
<dbReference type="InterPro" id="IPR020904">
    <property type="entry name" value="Sc_DH/Rdtase_CS"/>
</dbReference>
<proteinExistence type="inferred from homology"/>
<reference evidence="4" key="1">
    <citation type="submission" date="2015-06" db="EMBL/GenBank/DDBJ databases">
        <authorList>
            <person name="Nguyen H."/>
        </authorList>
    </citation>
    <scope>NUCLEOTIDE SEQUENCE</scope>
    <source>
        <strain evidence="4">DAOM 180753</strain>
    </source>
</reference>
<dbReference type="CDD" id="cd05233">
    <property type="entry name" value="SDR_c"/>
    <property type="match status" value="1"/>
</dbReference>
<dbReference type="PRINTS" id="PR00081">
    <property type="entry name" value="GDHRDH"/>
</dbReference>
<evidence type="ECO:0000256" key="1">
    <source>
        <dbReference type="ARBA" id="ARBA00006484"/>
    </source>
</evidence>
<dbReference type="PRINTS" id="PR00080">
    <property type="entry name" value="SDRFAMILY"/>
</dbReference>
<dbReference type="Proteomes" id="UP001227192">
    <property type="component" value="Unassembled WGS sequence"/>
</dbReference>
<dbReference type="PROSITE" id="PS00061">
    <property type="entry name" value="ADH_SHORT"/>
    <property type="match status" value="1"/>
</dbReference>
<organism evidence="4 5">
    <name type="scientific">Penicillium thymicola</name>
    <dbReference type="NCBI Taxonomy" id="293382"/>
    <lineage>
        <taxon>Eukaryota</taxon>
        <taxon>Fungi</taxon>
        <taxon>Dikarya</taxon>
        <taxon>Ascomycota</taxon>
        <taxon>Pezizomycotina</taxon>
        <taxon>Eurotiomycetes</taxon>
        <taxon>Eurotiomycetidae</taxon>
        <taxon>Eurotiales</taxon>
        <taxon>Aspergillaceae</taxon>
        <taxon>Penicillium</taxon>
    </lineage>
</organism>
<keyword evidence="5" id="KW-1185">Reference proteome</keyword>
<sequence>MPNKPTPKRMDSVKGKVYAVTGLGGIGLAVARQLHSQGALLSLADLSEKVLSTARQTIETEFGVSTASTITTTALDISNVTAVQGWIASTVSHFGRLDGAANMAGTIGKQHGTGKFVDQDDAEWDMLMRVNVTGLMYCLRAQLRAITATAPGGKGSIVNASSIQGIKGFALHAAYSTTKHAVSGLTRSVSKEVGPEIRVNAVAPGSIQTPLLERATEIQGGITIPPVTIPRIGTGEEVAQTVVFLLSDASSYTTGQIVSVDGGWE</sequence>
<keyword evidence="3" id="KW-0560">Oxidoreductase</keyword>
<keyword evidence="2" id="KW-0521">NADP</keyword>
<evidence type="ECO:0000313" key="4">
    <source>
        <dbReference type="EMBL" id="KAJ9492731.1"/>
    </source>
</evidence>
<dbReference type="Gene3D" id="3.40.50.720">
    <property type="entry name" value="NAD(P)-binding Rossmann-like Domain"/>
    <property type="match status" value="1"/>
</dbReference>
<dbReference type="GO" id="GO:0016491">
    <property type="term" value="F:oxidoreductase activity"/>
    <property type="evidence" value="ECO:0007669"/>
    <property type="project" value="UniProtKB-KW"/>
</dbReference>
<dbReference type="InterPro" id="IPR036291">
    <property type="entry name" value="NAD(P)-bd_dom_sf"/>
</dbReference>
<dbReference type="FunFam" id="3.40.50.720:FF:000084">
    <property type="entry name" value="Short-chain dehydrogenase reductase"/>
    <property type="match status" value="1"/>
</dbReference>
<dbReference type="Pfam" id="PF13561">
    <property type="entry name" value="adh_short_C2"/>
    <property type="match status" value="1"/>
</dbReference>
<evidence type="ECO:0000256" key="2">
    <source>
        <dbReference type="ARBA" id="ARBA00022857"/>
    </source>
</evidence>
<evidence type="ECO:0000256" key="3">
    <source>
        <dbReference type="ARBA" id="ARBA00023002"/>
    </source>
</evidence>
<dbReference type="EMBL" id="LACB01000007">
    <property type="protein sequence ID" value="KAJ9492731.1"/>
    <property type="molecule type" value="Genomic_DNA"/>
</dbReference>
<comment type="similarity">
    <text evidence="1">Belongs to the short-chain dehydrogenases/reductases (SDR) family.</text>
</comment>
<protein>
    <submittedName>
        <fullName evidence="4">Uncharacterized protein</fullName>
    </submittedName>
</protein>
<evidence type="ECO:0000313" key="5">
    <source>
        <dbReference type="Proteomes" id="UP001227192"/>
    </source>
</evidence>
<dbReference type="InterPro" id="IPR002347">
    <property type="entry name" value="SDR_fam"/>
</dbReference>
<comment type="caution">
    <text evidence="4">The sequence shown here is derived from an EMBL/GenBank/DDBJ whole genome shotgun (WGS) entry which is preliminary data.</text>
</comment>
<name>A0AAI9XCY0_PENTH</name>